<feature type="transmembrane region" description="Helical" evidence="1">
    <location>
        <begin position="12"/>
        <end position="34"/>
    </location>
</feature>
<dbReference type="SUPFAM" id="SSF81442">
    <property type="entry name" value="Cytochrome c oxidase subunit I-like"/>
    <property type="match status" value="1"/>
</dbReference>
<evidence type="ECO:0000313" key="4">
    <source>
        <dbReference type="Proteomes" id="UP000036403"/>
    </source>
</evidence>
<dbReference type="Pfam" id="PF00115">
    <property type="entry name" value="COX1"/>
    <property type="match status" value="1"/>
</dbReference>
<dbReference type="AlphaFoldDB" id="A0A0J7KU68"/>
<feature type="transmembrane region" description="Helical" evidence="1">
    <location>
        <begin position="420"/>
        <end position="440"/>
    </location>
</feature>
<reference evidence="3 4" key="1">
    <citation type="submission" date="2015-04" db="EMBL/GenBank/DDBJ databases">
        <title>Lasius niger genome sequencing.</title>
        <authorList>
            <person name="Konorov E.A."/>
            <person name="Nikitin M.A."/>
            <person name="Kirill M.V."/>
            <person name="Chang P."/>
        </authorList>
    </citation>
    <scope>NUCLEOTIDE SEQUENCE [LARGE SCALE GENOMIC DNA]</scope>
    <source>
        <tissue evidence="3">Whole</tissue>
    </source>
</reference>
<comment type="caution">
    <text evidence="3">The sequence shown here is derived from an EMBL/GenBank/DDBJ whole genome shotgun (WGS) entry which is preliminary data.</text>
</comment>
<feature type="transmembrane region" description="Helical" evidence="1">
    <location>
        <begin position="598"/>
        <end position="620"/>
    </location>
</feature>
<sequence length="766" mass="85670">MERDQDSDQLSPWWRRALIFTVVIASIALVYITAHTPQISPPIPDKVINVADGSVIATKEDIEEGQNVFQRYGLMDNGSLWGHGAYLGPDFGAAALHREALILHDDYAQAKYHAAYQSLNEGEKAAINAEVATLLKRNEYNPETGTLSLNASQAQAWKTSPAYWAEYVKNPAHDGGLKPNLITDAAQLRQMAAYFDWAAWASIAKRPETDHSYTNNFPYDPDAGNIPMPGAVLWSVLSVLTLLAGIGGAVAIRDRYPSAGWVSQLKEQLPSRLKPGKATPAQRALGKYMLVAVALFFLQTLMGGAIAHYRADPSSFYGLPLYNWFPSNLLRAWHLQCAVFWVATAYVAGSLYMAIGLRPEGDKLAHSNLLKWMVNGLFAAFVVVVVGSFLGIWTGFLQLTGDFWEWFGATGWEWLEQGKFWHFLLAIGLFGWFALLFWLGRSSKNESKADRALIRVFWLATLAVPLFYVPVLFIGHKTNYSMVEIWRFWLVHLWVEAYLEFFATTLVGVMFYMLGIVRVKTVLRTVYFDGILFFMGGVLGTCHHWYFTGQSQAMFAFGSLFSAMEVVPLTLMCAEAWDFFSATKRDKDGGSAVVHKYAFYYLVSCGFWNFVGAGICGFFINMPIMSYYEVGTMLTANHGHAAFMGVFGMLALAMAVLVLQNLSTPEQWQKMEKWVKVSLIGTNLGLALMCVTSLFPGGLCQLWDVMTHGYWHARSEAYIHSHLAETIEWSRIFGDLIFIIFGSLPAFVFAVKGWTGLLSEKSKEIS</sequence>
<evidence type="ECO:0000313" key="3">
    <source>
        <dbReference type="EMBL" id="KMQ93831.1"/>
    </source>
</evidence>
<proteinExistence type="predicted"/>
<keyword evidence="1" id="KW-0812">Transmembrane</keyword>
<feature type="transmembrane region" description="Helical" evidence="1">
    <location>
        <begin position="331"/>
        <end position="355"/>
    </location>
</feature>
<feature type="domain" description="Nitric oxide reductase subunit B cytochrome c-like" evidence="2">
    <location>
        <begin position="48"/>
        <end position="219"/>
    </location>
</feature>
<feature type="transmembrane region" description="Helical" evidence="1">
    <location>
        <begin position="640"/>
        <end position="662"/>
    </location>
</feature>
<feature type="transmembrane region" description="Helical" evidence="1">
    <location>
        <begin position="493"/>
        <end position="514"/>
    </location>
</feature>
<organism evidence="3 4">
    <name type="scientific">Lasius niger</name>
    <name type="common">Black garden ant</name>
    <dbReference type="NCBI Taxonomy" id="67767"/>
    <lineage>
        <taxon>Eukaryota</taxon>
        <taxon>Metazoa</taxon>
        <taxon>Ecdysozoa</taxon>
        <taxon>Arthropoda</taxon>
        <taxon>Hexapoda</taxon>
        <taxon>Insecta</taxon>
        <taxon>Pterygota</taxon>
        <taxon>Neoptera</taxon>
        <taxon>Endopterygota</taxon>
        <taxon>Hymenoptera</taxon>
        <taxon>Apocrita</taxon>
        <taxon>Aculeata</taxon>
        <taxon>Formicoidea</taxon>
        <taxon>Formicidae</taxon>
        <taxon>Formicinae</taxon>
        <taxon>Lasius</taxon>
        <taxon>Lasius</taxon>
    </lineage>
</organism>
<name>A0A0J7KU68_LASNI</name>
<feature type="transmembrane region" description="Helical" evidence="1">
    <location>
        <begin position="674"/>
        <end position="695"/>
    </location>
</feature>
<accession>A0A0J7KU68</accession>
<dbReference type="EMBL" id="LBMM01003189">
    <property type="protein sequence ID" value="KMQ93831.1"/>
    <property type="molecule type" value="Genomic_DNA"/>
</dbReference>
<gene>
    <name evidence="3" type="ORF">RF55_6046</name>
</gene>
<dbReference type="PANTHER" id="PTHR10422:SF38">
    <property type="entry name" value="CYTOCHROME B SUBUNIT OF NITRIC OXIDE REDUCTASE"/>
    <property type="match status" value="1"/>
</dbReference>
<dbReference type="GO" id="GO:0009060">
    <property type="term" value="P:aerobic respiration"/>
    <property type="evidence" value="ECO:0007669"/>
    <property type="project" value="InterPro"/>
</dbReference>
<feature type="transmembrane region" description="Helical" evidence="1">
    <location>
        <begin position="231"/>
        <end position="252"/>
    </location>
</feature>
<dbReference type="GO" id="GO:0016020">
    <property type="term" value="C:membrane"/>
    <property type="evidence" value="ECO:0007669"/>
    <property type="project" value="InterPro"/>
</dbReference>
<evidence type="ECO:0000259" key="2">
    <source>
        <dbReference type="Pfam" id="PF22085"/>
    </source>
</evidence>
<protein>
    <submittedName>
        <fullName evidence="3">Nitric-oxide reductase</fullName>
    </submittedName>
</protein>
<feature type="transmembrane region" description="Helical" evidence="1">
    <location>
        <begin position="553"/>
        <end position="577"/>
    </location>
</feature>
<dbReference type="PANTHER" id="PTHR10422">
    <property type="entry name" value="CYTOCHROME C OXIDASE SUBUNIT 1"/>
    <property type="match status" value="1"/>
</dbReference>
<keyword evidence="4" id="KW-1185">Reference proteome</keyword>
<feature type="transmembrane region" description="Helical" evidence="1">
    <location>
        <begin position="288"/>
        <end position="311"/>
    </location>
</feature>
<dbReference type="PaxDb" id="67767-A0A0J7KU68"/>
<feature type="transmembrane region" description="Helical" evidence="1">
    <location>
        <begin position="452"/>
        <end position="473"/>
    </location>
</feature>
<dbReference type="OrthoDB" id="418655at2759"/>
<dbReference type="Proteomes" id="UP000036403">
    <property type="component" value="Unassembled WGS sequence"/>
</dbReference>
<dbReference type="InterPro" id="IPR054309">
    <property type="entry name" value="NorB_cytochrome_c-like"/>
</dbReference>
<dbReference type="GO" id="GO:0004129">
    <property type="term" value="F:cytochrome-c oxidase activity"/>
    <property type="evidence" value="ECO:0007669"/>
    <property type="project" value="InterPro"/>
</dbReference>
<evidence type="ECO:0000256" key="1">
    <source>
        <dbReference type="SAM" id="Phobius"/>
    </source>
</evidence>
<dbReference type="InterPro" id="IPR000883">
    <property type="entry name" value="Cyt_C_Oxase_1"/>
</dbReference>
<feature type="transmembrane region" description="Helical" evidence="1">
    <location>
        <begin position="732"/>
        <end position="751"/>
    </location>
</feature>
<dbReference type="GO" id="GO:0020037">
    <property type="term" value="F:heme binding"/>
    <property type="evidence" value="ECO:0007669"/>
    <property type="project" value="InterPro"/>
</dbReference>
<keyword evidence="1" id="KW-1133">Transmembrane helix</keyword>
<dbReference type="Gene3D" id="1.20.210.10">
    <property type="entry name" value="Cytochrome c oxidase-like, subunit I domain"/>
    <property type="match status" value="1"/>
</dbReference>
<feature type="transmembrane region" description="Helical" evidence="1">
    <location>
        <begin position="376"/>
        <end position="400"/>
    </location>
</feature>
<keyword evidence="1" id="KW-0472">Membrane</keyword>
<dbReference type="Pfam" id="PF22085">
    <property type="entry name" value="NorB_cytochrome_c-like"/>
    <property type="match status" value="1"/>
</dbReference>
<dbReference type="InterPro" id="IPR036927">
    <property type="entry name" value="Cyt_c_oxase-like_su1_sf"/>
</dbReference>
<feature type="transmembrane region" description="Helical" evidence="1">
    <location>
        <begin position="526"/>
        <end position="547"/>
    </location>
</feature>